<name>A0A8B6EB69_MYTGA</name>
<evidence type="ECO:0000313" key="3">
    <source>
        <dbReference type="Proteomes" id="UP000596742"/>
    </source>
</evidence>
<dbReference type="EMBL" id="UYJE01004928">
    <property type="protein sequence ID" value="VDI32518.1"/>
    <property type="molecule type" value="Genomic_DNA"/>
</dbReference>
<dbReference type="Pfam" id="PF21787">
    <property type="entry name" value="TNP-like_RNaseH_N"/>
    <property type="match status" value="1"/>
</dbReference>
<keyword evidence="3" id="KW-1185">Reference proteome</keyword>
<sequence>MIKDSKFLVLPHECTLREYTQFTTPGCGSNPEVLLRIVQEHLNEVPDFKRNVSLLFDEVEIKSGLVYCSETGNLIGFCDIGSVRNDLATFGRQCNEKEEKIELATHMLTFMVKGIFSSVESVFAYYPCTGFNSYQLYWVVWDAIGNLEIVGFRVRAIVCDGATPNRKLYRLHSTAVNQGVCNYITNLYFPERRIYFFCDVPHLLKTTRNNLENSNWHKTRNLHYNGQSLQWTQIVRLVENDLQGLGLRLRPRITVEHLYLTPTLRMRVKLAAQERTTITNFKTICLKKKIM</sequence>
<evidence type="ECO:0000259" key="1">
    <source>
        <dbReference type="Pfam" id="PF21787"/>
    </source>
</evidence>
<reference evidence="2" key="1">
    <citation type="submission" date="2018-11" db="EMBL/GenBank/DDBJ databases">
        <authorList>
            <person name="Alioto T."/>
            <person name="Alioto T."/>
        </authorList>
    </citation>
    <scope>NUCLEOTIDE SEQUENCE</scope>
</reference>
<organism evidence="2 3">
    <name type="scientific">Mytilus galloprovincialis</name>
    <name type="common">Mediterranean mussel</name>
    <dbReference type="NCBI Taxonomy" id="29158"/>
    <lineage>
        <taxon>Eukaryota</taxon>
        <taxon>Metazoa</taxon>
        <taxon>Spiralia</taxon>
        <taxon>Lophotrochozoa</taxon>
        <taxon>Mollusca</taxon>
        <taxon>Bivalvia</taxon>
        <taxon>Autobranchia</taxon>
        <taxon>Pteriomorphia</taxon>
        <taxon>Mytilida</taxon>
        <taxon>Mytiloidea</taxon>
        <taxon>Mytilidae</taxon>
        <taxon>Mytilinae</taxon>
        <taxon>Mytilus</taxon>
    </lineage>
</organism>
<proteinExistence type="predicted"/>
<feature type="domain" description="Transposable element P transposase-like RNase H" evidence="1">
    <location>
        <begin position="27"/>
        <end position="170"/>
    </location>
</feature>
<comment type="caution">
    <text evidence="2">The sequence shown here is derived from an EMBL/GenBank/DDBJ whole genome shotgun (WGS) entry which is preliminary data.</text>
</comment>
<evidence type="ECO:0000313" key="2">
    <source>
        <dbReference type="EMBL" id="VDI32518.1"/>
    </source>
</evidence>
<accession>A0A8B6EB69</accession>
<gene>
    <name evidence="2" type="ORF">MGAL_10B033539</name>
</gene>
<protein>
    <recommendedName>
        <fullName evidence="1">Transposable element P transposase-like RNase H domain-containing protein</fullName>
    </recommendedName>
</protein>
<dbReference type="Proteomes" id="UP000596742">
    <property type="component" value="Unassembled WGS sequence"/>
</dbReference>
<dbReference type="InterPro" id="IPR048365">
    <property type="entry name" value="TNP-like_RNaseH_N"/>
</dbReference>
<dbReference type="AlphaFoldDB" id="A0A8B6EB69"/>
<dbReference type="OrthoDB" id="2441813at2759"/>